<name>A0A4C1SXD8_EUMVA</name>
<reference evidence="1 2" key="1">
    <citation type="journal article" date="2019" name="Commun. Biol.">
        <title>The bagworm genome reveals a unique fibroin gene that provides high tensile strength.</title>
        <authorList>
            <person name="Kono N."/>
            <person name="Nakamura H."/>
            <person name="Ohtoshi R."/>
            <person name="Tomita M."/>
            <person name="Numata K."/>
            <person name="Arakawa K."/>
        </authorList>
    </citation>
    <scope>NUCLEOTIDE SEQUENCE [LARGE SCALE GENOMIC DNA]</scope>
</reference>
<accession>A0A4C1SXD8</accession>
<protein>
    <submittedName>
        <fullName evidence="1">Uncharacterized protein</fullName>
    </submittedName>
</protein>
<comment type="caution">
    <text evidence="1">The sequence shown here is derived from an EMBL/GenBank/DDBJ whole genome shotgun (WGS) entry which is preliminary data.</text>
</comment>
<proteinExistence type="predicted"/>
<dbReference type="Proteomes" id="UP000299102">
    <property type="component" value="Unassembled WGS sequence"/>
</dbReference>
<dbReference type="EMBL" id="BGZK01000024">
    <property type="protein sequence ID" value="GBP06923.1"/>
    <property type="molecule type" value="Genomic_DNA"/>
</dbReference>
<gene>
    <name evidence="1" type="ORF">EVAR_4372_1</name>
</gene>
<keyword evidence="2" id="KW-1185">Reference proteome</keyword>
<organism evidence="1 2">
    <name type="scientific">Eumeta variegata</name>
    <name type="common">Bagworm moth</name>
    <name type="synonym">Eumeta japonica</name>
    <dbReference type="NCBI Taxonomy" id="151549"/>
    <lineage>
        <taxon>Eukaryota</taxon>
        <taxon>Metazoa</taxon>
        <taxon>Ecdysozoa</taxon>
        <taxon>Arthropoda</taxon>
        <taxon>Hexapoda</taxon>
        <taxon>Insecta</taxon>
        <taxon>Pterygota</taxon>
        <taxon>Neoptera</taxon>
        <taxon>Endopterygota</taxon>
        <taxon>Lepidoptera</taxon>
        <taxon>Glossata</taxon>
        <taxon>Ditrysia</taxon>
        <taxon>Tineoidea</taxon>
        <taxon>Psychidae</taxon>
        <taxon>Oiketicinae</taxon>
        <taxon>Eumeta</taxon>
    </lineage>
</organism>
<dbReference type="AlphaFoldDB" id="A0A4C1SXD8"/>
<evidence type="ECO:0000313" key="1">
    <source>
        <dbReference type="EMBL" id="GBP06923.1"/>
    </source>
</evidence>
<evidence type="ECO:0000313" key="2">
    <source>
        <dbReference type="Proteomes" id="UP000299102"/>
    </source>
</evidence>
<sequence>MAMASCYIIARKARIKASYGKFPNGVCSRTETKASTLLKSYIARDDLFHALLLRQTLIADTAACVPAERGPYTDFSEPRWAAEGELCALRYYVTPISIISY</sequence>